<keyword evidence="3" id="KW-1185">Reference proteome</keyword>
<sequence>MSDVWEVMEQHINEKKRSAATDRPDSGRMSAYRTQRKKDAGTFFLSVAILLCFCWSPLTQASEATIPVGPIGGTDIGQAIPLPSGIYLTGVGVNTRFDGWYAADWDKTIDASGHSYIAAGQLMYVFENKLWGGTVSSSIQGGYSDLCLKLNHGKKNCSSGMVDSYSDVFSWAKLFPNHARMAGNPTIPYGLAVRFSMGLQLPIGEYDRHKTVNVGANFWDIVPSVALTYTGPSLLGRYFGEATEYSGRLFYHHYTKNDDTDYDTADVVSLDFALTQRMQDWQYGIAGYWFSQIDDDTLHGDKVSDKRSRLLIVGPIVQKTFVVNDRPWIVAIKAGTSLGGTNTGDVSSAIIRVTTKL</sequence>
<dbReference type="Proteomes" id="UP000295433">
    <property type="component" value="Unassembled WGS sequence"/>
</dbReference>
<reference evidence="2 3" key="1">
    <citation type="submission" date="2019-03" db="EMBL/GenBank/DDBJ databases">
        <title>Genomic Encyclopedia of Type Strains, Phase IV (KMG-IV): sequencing the most valuable type-strain genomes for metagenomic binning, comparative biology and taxonomic classification.</title>
        <authorList>
            <person name="Goeker M."/>
        </authorList>
    </citation>
    <scope>NUCLEOTIDE SEQUENCE [LARGE SCALE GENOMIC DNA]</scope>
    <source>
        <strain evidence="2 3">DSM 16730</strain>
    </source>
</reference>
<dbReference type="OrthoDB" id="191143at2"/>
<evidence type="ECO:0000313" key="3">
    <source>
        <dbReference type="Proteomes" id="UP000295433"/>
    </source>
</evidence>
<comment type="caution">
    <text evidence="2">The sequence shown here is derived from an EMBL/GenBank/DDBJ whole genome shotgun (WGS) entry which is preliminary data.</text>
</comment>
<name>A0A4R3VRJ2_9GAMM</name>
<accession>A0A4R3VRJ2</accession>
<dbReference type="Pfam" id="PF13557">
    <property type="entry name" value="Phenol_MetA_deg"/>
    <property type="match status" value="1"/>
</dbReference>
<keyword evidence="1" id="KW-1133">Transmembrane helix</keyword>
<dbReference type="EMBL" id="SMBY01000001">
    <property type="protein sequence ID" value="TCV08569.1"/>
    <property type="molecule type" value="Genomic_DNA"/>
</dbReference>
<proteinExistence type="predicted"/>
<protein>
    <submittedName>
        <fullName evidence="2">Uncharacterized protein</fullName>
    </submittedName>
</protein>
<evidence type="ECO:0000313" key="2">
    <source>
        <dbReference type="EMBL" id="TCV08569.1"/>
    </source>
</evidence>
<feature type="transmembrane region" description="Helical" evidence="1">
    <location>
        <begin position="40"/>
        <end position="58"/>
    </location>
</feature>
<gene>
    <name evidence="2" type="ORF">EDC54_10169</name>
</gene>
<organism evidence="2 3">
    <name type="scientific">Samsonia erythrinae</name>
    <dbReference type="NCBI Taxonomy" id="160434"/>
    <lineage>
        <taxon>Bacteria</taxon>
        <taxon>Pseudomonadati</taxon>
        <taxon>Pseudomonadota</taxon>
        <taxon>Gammaproteobacteria</taxon>
        <taxon>Enterobacterales</taxon>
        <taxon>Pectobacteriaceae</taxon>
        <taxon>Samsonia</taxon>
    </lineage>
</organism>
<dbReference type="AlphaFoldDB" id="A0A4R3VRJ2"/>
<keyword evidence="1" id="KW-0472">Membrane</keyword>
<evidence type="ECO:0000256" key="1">
    <source>
        <dbReference type="SAM" id="Phobius"/>
    </source>
</evidence>
<dbReference type="InterPro" id="IPR025737">
    <property type="entry name" value="FApF"/>
</dbReference>
<keyword evidence="1" id="KW-0812">Transmembrane</keyword>
<dbReference type="RefSeq" id="WP_132452160.1">
    <property type="nucleotide sequence ID" value="NZ_JAWIZJ010000001.1"/>
</dbReference>